<accession>A0ABT9ZSR2</accession>
<dbReference type="Proteomes" id="UP001230005">
    <property type="component" value="Unassembled WGS sequence"/>
</dbReference>
<evidence type="ECO:0000313" key="2">
    <source>
        <dbReference type="Proteomes" id="UP001230005"/>
    </source>
</evidence>
<organism evidence="1 2">
    <name type="scientific">Evansella vedderi</name>
    <dbReference type="NCBI Taxonomy" id="38282"/>
    <lineage>
        <taxon>Bacteria</taxon>
        <taxon>Bacillati</taxon>
        <taxon>Bacillota</taxon>
        <taxon>Bacilli</taxon>
        <taxon>Bacillales</taxon>
        <taxon>Bacillaceae</taxon>
        <taxon>Evansella</taxon>
    </lineage>
</organism>
<keyword evidence="2" id="KW-1185">Reference proteome</keyword>
<protein>
    <submittedName>
        <fullName evidence="1">Uncharacterized protein</fullName>
    </submittedName>
</protein>
<reference evidence="1 2" key="1">
    <citation type="submission" date="2023-07" db="EMBL/GenBank/DDBJ databases">
        <title>Genomic Encyclopedia of Type Strains, Phase IV (KMG-IV): sequencing the most valuable type-strain genomes for metagenomic binning, comparative biology and taxonomic classification.</title>
        <authorList>
            <person name="Goeker M."/>
        </authorList>
    </citation>
    <scope>NUCLEOTIDE SEQUENCE [LARGE SCALE GENOMIC DNA]</scope>
    <source>
        <strain evidence="1 2">DSM 9768</strain>
    </source>
</reference>
<comment type="caution">
    <text evidence="1">The sequence shown here is derived from an EMBL/GenBank/DDBJ whole genome shotgun (WGS) entry which is preliminary data.</text>
</comment>
<dbReference type="EMBL" id="JAUSUG010000003">
    <property type="protein sequence ID" value="MDQ0253782.1"/>
    <property type="molecule type" value="Genomic_DNA"/>
</dbReference>
<proteinExistence type="predicted"/>
<gene>
    <name evidence="1" type="ORF">J2S74_001154</name>
</gene>
<name>A0ABT9ZSR2_9BACI</name>
<sequence>MDELSRFLVDFQYEATIFEIGYELKIWYAMTKIKASTKKEAGT</sequence>
<evidence type="ECO:0000313" key="1">
    <source>
        <dbReference type="EMBL" id="MDQ0253782.1"/>
    </source>
</evidence>